<keyword evidence="3" id="KW-0813">Transport</keyword>
<dbReference type="InterPro" id="IPR018000">
    <property type="entry name" value="Neurotransmitter_ion_chnl_CS"/>
</dbReference>
<evidence type="ECO:0000256" key="1">
    <source>
        <dbReference type="ARBA" id="ARBA00004141"/>
    </source>
</evidence>
<keyword evidence="6" id="KW-1185">Reference proteome</keyword>
<dbReference type="PANTHER" id="PTHR18945">
    <property type="entry name" value="NEUROTRANSMITTER GATED ION CHANNEL"/>
    <property type="match status" value="1"/>
</dbReference>
<dbReference type="SUPFAM" id="SSF63712">
    <property type="entry name" value="Nicotinic receptor ligand binding domain-like"/>
    <property type="match status" value="1"/>
</dbReference>
<dbReference type="VEuPathDB" id="VectorBase:LDEU013053"/>
<dbReference type="PROSITE" id="PS00236">
    <property type="entry name" value="NEUROTR_ION_CHANNEL"/>
    <property type="match status" value="1"/>
</dbReference>
<dbReference type="Gene3D" id="2.70.170.10">
    <property type="entry name" value="Neurotransmitter-gated ion-channel ligand-binding domain"/>
    <property type="match status" value="1"/>
</dbReference>
<dbReference type="InterPro" id="IPR006202">
    <property type="entry name" value="Neur_chan_lig-bd"/>
</dbReference>
<dbReference type="GO" id="GO:0016020">
    <property type="term" value="C:membrane"/>
    <property type="evidence" value="ECO:0007669"/>
    <property type="project" value="UniProtKB-SubCell"/>
</dbReference>
<feature type="non-terminal residue" evidence="5">
    <location>
        <position position="1"/>
    </location>
</feature>
<dbReference type="EMBL" id="NCKV01031517">
    <property type="protein sequence ID" value="RWS18987.1"/>
    <property type="molecule type" value="Genomic_DNA"/>
</dbReference>
<comment type="caution">
    <text evidence="5">The sequence shown here is derived from an EMBL/GenBank/DDBJ whole genome shotgun (WGS) entry which is preliminary data.</text>
</comment>
<dbReference type="InterPro" id="IPR006201">
    <property type="entry name" value="Neur_channel"/>
</dbReference>
<comment type="similarity">
    <text evidence="3">Belongs to the ligand-gated ion channel (TC 1.A.9) family.</text>
</comment>
<keyword evidence="2" id="KW-0472">Membrane</keyword>
<organism evidence="5 6">
    <name type="scientific">Leptotrombidium deliense</name>
    <dbReference type="NCBI Taxonomy" id="299467"/>
    <lineage>
        <taxon>Eukaryota</taxon>
        <taxon>Metazoa</taxon>
        <taxon>Ecdysozoa</taxon>
        <taxon>Arthropoda</taxon>
        <taxon>Chelicerata</taxon>
        <taxon>Arachnida</taxon>
        <taxon>Acari</taxon>
        <taxon>Acariformes</taxon>
        <taxon>Trombidiformes</taxon>
        <taxon>Prostigmata</taxon>
        <taxon>Anystina</taxon>
        <taxon>Parasitengona</taxon>
        <taxon>Trombiculoidea</taxon>
        <taxon>Trombiculidae</taxon>
        <taxon>Leptotrombidium</taxon>
    </lineage>
</organism>
<evidence type="ECO:0000313" key="6">
    <source>
        <dbReference type="Proteomes" id="UP000288716"/>
    </source>
</evidence>
<dbReference type="STRING" id="299467.A0A443RUG8"/>
<dbReference type="AlphaFoldDB" id="A0A443RUG8"/>
<evidence type="ECO:0000259" key="4">
    <source>
        <dbReference type="Pfam" id="PF02931"/>
    </source>
</evidence>
<proteinExistence type="inferred from homology"/>
<evidence type="ECO:0000256" key="3">
    <source>
        <dbReference type="RuleBase" id="RU000687"/>
    </source>
</evidence>
<name>A0A443RUG8_9ACAR</name>
<comment type="subcellular location">
    <subcellularLocation>
        <location evidence="1">Membrane</location>
        <topology evidence="1">Multi-pass membrane protein</topology>
    </subcellularLocation>
</comment>
<keyword evidence="5" id="KW-0675">Receptor</keyword>
<evidence type="ECO:0000256" key="2">
    <source>
        <dbReference type="ARBA" id="ARBA00023136"/>
    </source>
</evidence>
<keyword evidence="3" id="KW-0406">Ion transport</keyword>
<feature type="non-terminal residue" evidence="5">
    <location>
        <position position="190"/>
    </location>
</feature>
<dbReference type="InterPro" id="IPR036734">
    <property type="entry name" value="Neur_chan_lig-bd_sf"/>
</dbReference>
<evidence type="ECO:0000313" key="5">
    <source>
        <dbReference type="EMBL" id="RWS18987.1"/>
    </source>
</evidence>
<protein>
    <submittedName>
        <fullName evidence="5">Glycine receptor subunit alpha-2-like protein</fullName>
    </submittedName>
</protein>
<dbReference type="Proteomes" id="UP000288716">
    <property type="component" value="Unassembled WGS sequence"/>
</dbReference>
<dbReference type="GO" id="GO:0005230">
    <property type="term" value="F:extracellular ligand-gated monoatomic ion channel activity"/>
    <property type="evidence" value="ECO:0007669"/>
    <property type="project" value="InterPro"/>
</dbReference>
<reference evidence="5 6" key="1">
    <citation type="journal article" date="2018" name="Gigascience">
        <title>Genomes of trombidid mites reveal novel predicted allergens and laterally-transferred genes associated with secondary metabolism.</title>
        <authorList>
            <person name="Dong X."/>
            <person name="Chaisiri K."/>
            <person name="Xia D."/>
            <person name="Armstrong S.D."/>
            <person name="Fang Y."/>
            <person name="Donnelly M.J."/>
            <person name="Kadowaki T."/>
            <person name="McGarry J.W."/>
            <person name="Darby A.C."/>
            <person name="Makepeace B.L."/>
        </authorList>
    </citation>
    <scope>NUCLEOTIDE SEQUENCE [LARGE SCALE GENOMIC DNA]</scope>
    <source>
        <strain evidence="5">UoL-UT</strain>
    </source>
</reference>
<dbReference type="Pfam" id="PF02931">
    <property type="entry name" value="Neur_chan_LBD"/>
    <property type="match status" value="1"/>
</dbReference>
<dbReference type="PRINTS" id="PR00252">
    <property type="entry name" value="NRIONCHANNEL"/>
</dbReference>
<feature type="domain" description="Neurotransmitter-gated ion-channel ligand-binding" evidence="4">
    <location>
        <begin position="11"/>
        <end position="164"/>
    </location>
</feature>
<dbReference type="GO" id="GO:0004888">
    <property type="term" value="F:transmembrane signaling receptor activity"/>
    <property type="evidence" value="ECO:0007669"/>
    <property type="project" value="InterPro"/>
</dbReference>
<accession>A0A443RUG8</accession>
<gene>
    <name evidence="5" type="ORF">B4U80_00902</name>
</gene>
<sequence length="190" mass="22381">ANITQYVIGPNYDRLLPPKIAADKPVFVNVSMFVLNLRSVKAKDLSFTTDLFIHQQWTDYRLLFPENVVDEDDIVLHGSWREKLWIPDMFFKNGIFGDLTTDAFRTTYFKLYRNKTVFMVSRVSVELVCEMDFAKYPHDVHFCNISLMSLSNRNESVVMRWKKFELSKRLFNSDYDIALISTDICDKSYE</sequence>
<keyword evidence="3" id="KW-0407">Ion channel</keyword>
<dbReference type="OrthoDB" id="6422395at2759"/>